<accession>A0A5B9WG71</accession>
<feature type="region of interest" description="Disordered" evidence="2">
    <location>
        <begin position="982"/>
        <end position="1006"/>
    </location>
</feature>
<feature type="signal peptide" evidence="3">
    <location>
        <begin position="1"/>
        <end position="22"/>
    </location>
</feature>
<dbReference type="InterPro" id="IPR028994">
    <property type="entry name" value="Integrin_alpha_N"/>
</dbReference>
<dbReference type="RefSeq" id="WP_148598232.1">
    <property type="nucleotide sequence ID" value="NZ_CP042997.1"/>
</dbReference>
<dbReference type="InterPro" id="IPR011519">
    <property type="entry name" value="UnbV_ASPIC"/>
</dbReference>
<dbReference type="AlphaFoldDB" id="A0A5B9WG71"/>
<dbReference type="SUPFAM" id="SSF69318">
    <property type="entry name" value="Integrin alpha N-terminal domain"/>
    <property type="match status" value="1"/>
</dbReference>
<dbReference type="EMBL" id="CP042997">
    <property type="protein sequence ID" value="QEH38840.1"/>
    <property type="molecule type" value="Genomic_DNA"/>
</dbReference>
<dbReference type="PANTHER" id="PTHR16026">
    <property type="entry name" value="CARTILAGE ACIDIC PROTEIN 1"/>
    <property type="match status" value="1"/>
</dbReference>
<evidence type="ECO:0000259" key="4">
    <source>
        <dbReference type="Pfam" id="PF07593"/>
    </source>
</evidence>
<dbReference type="Gene3D" id="1.25.40.10">
    <property type="entry name" value="Tetratricopeptide repeat domain"/>
    <property type="match status" value="2"/>
</dbReference>
<name>A0A5B9WG71_9BACT</name>
<keyword evidence="6" id="KW-1185">Reference proteome</keyword>
<gene>
    <name evidence="5" type="ORF">OJF2_74500</name>
</gene>
<dbReference type="KEGG" id="agv:OJF2_74500"/>
<dbReference type="Pfam" id="PF13517">
    <property type="entry name" value="FG-GAP_3"/>
    <property type="match status" value="2"/>
</dbReference>
<feature type="domain" description="ASPIC/UnbV" evidence="4">
    <location>
        <begin position="920"/>
        <end position="982"/>
    </location>
</feature>
<protein>
    <submittedName>
        <fullName evidence="5">FG-GAP repeat protein</fullName>
    </submittedName>
</protein>
<proteinExistence type="predicted"/>
<reference evidence="5 6" key="1">
    <citation type="submission" date="2019-08" db="EMBL/GenBank/DDBJ databases">
        <title>Deep-cultivation of Planctomycetes and their phenomic and genomic characterization uncovers novel biology.</title>
        <authorList>
            <person name="Wiegand S."/>
            <person name="Jogler M."/>
            <person name="Boedeker C."/>
            <person name="Pinto D."/>
            <person name="Vollmers J."/>
            <person name="Rivas-Marin E."/>
            <person name="Kohn T."/>
            <person name="Peeters S.H."/>
            <person name="Heuer A."/>
            <person name="Rast P."/>
            <person name="Oberbeckmann S."/>
            <person name="Bunk B."/>
            <person name="Jeske O."/>
            <person name="Meyerdierks A."/>
            <person name="Storesund J.E."/>
            <person name="Kallscheuer N."/>
            <person name="Luecker S."/>
            <person name="Lage O.M."/>
            <person name="Pohl T."/>
            <person name="Merkel B.J."/>
            <person name="Hornburger P."/>
            <person name="Mueller R.-W."/>
            <person name="Bruemmer F."/>
            <person name="Labrenz M."/>
            <person name="Spormann A.M."/>
            <person name="Op den Camp H."/>
            <person name="Overmann J."/>
            <person name="Amann R."/>
            <person name="Jetten M.S.M."/>
            <person name="Mascher T."/>
            <person name="Medema M.H."/>
            <person name="Devos D.P."/>
            <person name="Kaster A.-K."/>
            <person name="Ovreas L."/>
            <person name="Rohde M."/>
            <person name="Galperin M.Y."/>
            <person name="Jogler C."/>
        </authorList>
    </citation>
    <scope>NUCLEOTIDE SEQUENCE [LARGE SCALE GENOMIC DNA]</scope>
    <source>
        <strain evidence="5 6">OJF2</strain>
    </source>
</reference>
<dbReference type="InterPro" id="IPR011990">
    <property type="entry name" value="TPR-like_helical_dom_sf"/>
</dbReference>
<keyword evidence="1 3" id="KW-0732">Signal</keyword>
<sequence precursor="true">MTRTLRRRAVLAGISLGLLAGAATFAGHLATTRHRRAERDAALGEMSSGHYDRAERRLSRLAERWTDGGEVCLLLGECRIRIGRREGALAAWEKVDPAEPAFGRAARLRATAMIQAGRYAPAESVLVRALSRPAPSGADYGLERELIELYRLEGRFHDVRRALRASWCRSTDALGTLRELWMLDHAAIPAETWLRRLEGADRDDDRAWLGRANHDILVGRLASASEWLERCLGRRPDDPAVWRARLDLAVASDDAGAFLLAASHLPAGQFEAIEVQGLRAWLAARNGDAEGERRALQEVVGEEPGNAHALERLAALATRDGRPRDAEDLRRRKAEVDRIQHRVHNLFLDGTPAPSLAAGLAKDSAALGRAFDAAAWAFLADAMKPAPRTADPRRRGPTGRSSVVRDLKEKAAAISSPYRTLPDGGTSGRPALGDLLADLGVERKPAAPGVPGIGPAAGGPDAAVPRFVDDAASAGLAFTFDNGRTPQRMLPETLSGGVGLVDYDGDGWLDVYCVQGGEVVPGAAEARPGKALGDRLFRNLGDGTFRDASEASGIASLARGRGYGQGVAVGDYDNDGHADLFITRLQSYNLFRNRGDGTFEDVTGRAGLSGPRDDPTSAAFADLDNDGDLDLYVCHYMRWDPKDPGLCRNGQGEPIYCEPRRVEPAADRVFRNDGGRFADVTEAAGFADPDGRGLGVVAADLDGDGLVDLYVANDGTANYLFRNLGGFRFEEVGERAGVAGNASGGYQAGMGVACGDLDGDGRPELLVTNFYGEGTTLYRNLGGGMFADQSEASGLWLATRYLLGFGIAIADANNDGRPEIVAANGHVNGPAPSYRYPMPCRLYEALVDGRIADISDRAGDPWKRPRVGRGLAAGDLDNDGLCDALVVAQDGPMAYFHNRTSAAGRSLTLALEGTVSNRDGVGATVVVVAGGRRVAQRVGGGSYMSANDPRLHFGLGRRDRAERVEVRWPSGKVDAWSSLPAGAGYRLREGDPTPRPLAGFGKPRRP</sequence>
<evidence type="ECO:0000256" key="1">
    <source>
        <dbReference type="ARBA" id="ARBA00022729"/>
    </source>
</evidence>
<dbReference type="OrthoDB" id="5287961at2"/>
<dbReference type="Proteomes" id="UP000324233">
    <property type="component" value="Chromosome"/>
</dbReference>
<evidence type="ECO:0000313" key="6">
    <source>
        <dbReference type="Proteomes" id="UP000324233"/>
    </source>
</evidence>
<dbReference type="Gene3D" id="2.130.10.130">
    <property type="entry name" value="Integrin alpha, N-terminal"/>
    <property type="match status" value="2"/>
</dbReference>
<dbReference type="SUPFAM" id="SSF48452">
    <property type="entry name" value="TPR-like"/>
    <property type="match status" value="1"/>
</dbReference>
<evidence type="ECO:0000256" key="3">
    <source>
        <dbReference type="SAM" id="SignalP"/>
    </source>
</evidence>
<dbReference type="Pfam" id="PF07593">
    <property type="entry name" value="UnbV_ASPIC"/>
    <property type="match status" value="1"/>
</dbReference>
<dbReference type="InterPro" id="IPR027039">
    <property type="entry name" value="Crtac1"/>
</dbReference>
<dbReference type="PANTHER" id="PTHR16026:SF0">
    <property type="entry name" value="CARTILAGE ACIDIC PROTEIN 1"/>
    <property type="match status" value="1"/>
</dbReference>
<dbReference type="InterPro" id="IPR013517">
    <property type="entry name" value="FG-GAP"/>
</dbReference>
<feature type="chain" id="PRO_5022966010" evidence="3">
    <location>
        <begin position="23"/>
        <end position="1006"/>
    </location>
</feature>
<evidence type="ECO:0000256" key="2">
    <source>
        <dbReference type="SAM" id="MobiDB-lite"/>
    </source>
</evidence>
<organism evidence="5 6">
    <name type="scientific">Aquisphaera giovannonii</name>
    <dbReference type="NCBI Taxonomy" id="406548"/>
    <lineage>
        <taxon>Bacteria</taxon>
        <taxon>Pseudomonadati</taxon>
        <taxon>Planctomycetota</taxon>
        <taxon>Planctomycetia</taxon>
        <taxon>Isosphaerales</taxon>
        <taxon>Isosphaeraceae</taxon>
        <taxon>Aquisphaera</taxon>
    </lineage>
</organism>
<evidence type="ECO:0000313" key="5">
    <source>
        <dbReference type="EMBL" id="QEH38840.1"/>
    </source>
</evidence>